<dbReference type="EMBL" id="SZZH01000005">
    <property type="protein sequence ID" value="TKV57357.1"/>
    <property type="molecule type" value="Genomic_DNA"/>
</dbReference>
<feature type="domain" description="Glycosyltransferase subfamily 4-like N-terminal" evidence="4">
    <location>
        <begin position="19"/>
        <end position="198"/>
    </location>
</feature>
<protein>
    <submittedName>
        <fullName evidence="5">Glycosyltransferase family 4 protein</fullName>
    </submittedName>
</protein>
<gene>
    <name evidence="5" type="ORF">FDO65_17690</name>
</gene>
<evidence type="ECO:0000256" key="2">
    <source>
        <dbReference type="ARBA" id="ARBA00022679"/>
    </source>
</evidence>
<dbReference type="Pfam" id="PF00534">
    <property type="entry name" value="Glycos_transf_1"/>
    <property type="match status" value="1"/>
</dbReference>
<dbReference type="CDD" id="cd03794">
    <property type="entry name" value="GT4_WbuB-like"/>
    <property type="match status" value="1"/>
</dbReference>
<dbReference type="OrthoDB" id="3180470at2"/>
<dbReference type="InterPro" id="IPR001296">
    <property type="entry name" value="Glyco_trans_1"/>
</dbReference>
<proteinExistence type="predicted"/>
<organism evidence="5 6">
    <name type="scientific">Nakamurella flava</name>
    <dbReference type="NCBI Taxonomy" id="2576308"/>
    <lineage>
        <taxon>Bacteria</taxon>
        <taxon>Bacillati</taxon>
        <taxon>Actinomycetota</taxon>
        <taxon>Actinomycetes</taxon>
        <taxon>Nakamurellales</taxon>
        <taxon>Nakamurellaceae</taxon>
        <taxon>Nakamurella</taxon>
    </lineage>
</organism>
<feature type="domain" description="Glycosyl transferase family 1" evidence="3">
    <location>
        <begin position="209"/>
        <end position="374"/>
    </location>
</feature>
<evidence type="ECO:0000259" key="4">
    <source>
        <dbReference type="Pfam" id="PF13579"/>
    </source>
</evidence>
<accession>A0A4U6QBC6</accession>
<reference evidence="5 6" key="1">
    <citation type="submission" date="2019-05" db="EMBL/GenBank/DDBJ databases">
        <title>Nakamurella sp. N5BH11, whole genome shotgun sequence.</title>
        <authorList>
            <person name="Tuo L."/>
        </authorList>
    </citation>
    <scope>NUCLEOTIDE SEQUENCE [LARGE SCALE GENOMIC DNA]</scope>
    <source>
        <strain evidence="5 6">N5BH11</strain>
    </source>
</reference>
<sequence length="408" mass="43864">MSDDSICVVGMHFAPETTGNAPYTTALVGALAESGVDVHAITGVPHYPQWKVQPEYVRGLRWAEQGDGFRLTRLRHAVPRKPDLIGRLRMESSFFSLAYPEVRRDRSSAVIAVSPTLSGLAAARIGARGRPVGVLVQDLNGNGARQAGLTGSRVSDTINRREMDLLRRASLVGVITPRFAEILVENGVDSSAIRLLPNFAHVEPVAASQAESRARLGWQQDGRYVVHTGNMGRKQGLETILEAARLHADNPRITYVLVGDGNQRSNLQRSAEGLTNLRFMDPVDDGDYPHVLNAADVLVLCERVGVKEMSLPSKLTSYSVAGRPIVASVERGSISAELLRKHDAAKIANAGSAESLACVIDEVLADPATMQSLVDGAGRLRSVVGGRAEAAERYKAFGRELLDLPGGP</sequence>
<evidence type="ECO:0000313" key="5">
    <source>
        <dbReference type="EMBL" id="TKV57357.1"/>
    </source>
</evidence>
<dbReference type="PANTHER" id="PTHR12526:SF633">
    <property type="entry name" value="COLANIC ACID BIOSYNTHESIS GLYCOSYL TRANSFERASE WCAI-RELATED"/>
    <property type="match status" value="1"/>
</dbReference>
<keyword evidence="1" id="KW-0328">Glycosyltransferase</keyword>
<name>A0A4U6QBC6_9ACTN</name>
<dbReference type="AlphaFoldDB" id="A0A4U6QBC6"/>
<dbReference type="PANTHER" id="PTHR12526">
    <property type="entry name" value="GLYCOSYLTRANSFERASE"/>
    <property type="match status" value="1"/>
</dbReference>
<evidence type="ECO:0000313" key="6">
    <source>
        <dbReference type="Proteomes" id="UP000306985"/>
    </source>
</evidence>
<keyword evidence="2 5" id="KW-0808">Transferase</keyword>
<keyword evidence="6" id="KW-1185">Reference proteome</keyword>
<dbReference type="RefSeq" id="WP_137451061.1">
    <property type="nucleotide sequence ID" value="NZ_SZZH01000005.1"/>
</dbReference>
<evidence type="ECO:0000256" key="1">
    <source>
        <dbReference type="ARBA" id="ARBA00022676"/>
    </source>
</evidence>
<dbReference type="GO" id="GO:0016757">
    <property type="term" value="F:glycosyltransferase activity"/>
    <property type="evidence" value="ECO:0007669"/>
    <property type="project" value="UniProtKB-KW"/>
</dbReference>
<comment type="caution">
    <text evidence="5">The sequence shown here is derived from an EMBL/GenBank/DDBJ whole genome shotgun (WGS) entry which is preliminary data.</text>
</comment>
<dbReference type="SUPFAM" id="SSF53756">
    <property type="entry name" value="UDP-Glycosyltransferase/glycogen phosphorylase"/>
    <property type="match status" value="1"/>
</dbReference>
<dbReference type="Proteomes" id="UP000306985">
    <property type="component" value="Unassembled WGS sequence"/>
</dbReference>
<dbReference type="Pfam" id="PF13579">
    <property type="entry name" value="Glyco_trans_4_4"/>
    <property type="match status" value="1"/>
</dbReference>
<dbReference type="InterPro" id="IPR028098">
    <property type="entry name" value="Glyco_trans_4-like_N"/>
</dbReference>
<dbReference type="Gene3D" id="3.40.50.2000">
    <property type="entry name" value="Glycogen Phosphorylase B"/>
    <property type="match status" value="2"/>
</dbReference>
<evidence type="ECO:0000259" key="3">
    <source>
        <dbReference type="Pfam" id="PF00534"/>
    </source>
</evidence>